<name>A0A8J2XK28_9MICO</name>
<accession>A0A8J2XK28</accession>
<reference evidence="3" key="2">
    <citation type="submission" date="2020-09" db="EMBL/GenBank/DDBJ databases">
        <authorList>
            <person name="Sun Q."/>
            <person name="Zhou Y."/>
        </authorList>
    </citation>
    <scope>NUCLEOTIDE SEQUENCE</scope>
    <source>
        <strain evidence="3">CGMCC 1.12785</strain>
    </source>
</reference>
<dbReference type="PROSITE" id="PS50943">
    <property type="entry name" value="HTH_CROC1"/>
    <property type="match status" value="1"/>
</dbReference>
<sequence length="184" mass="20003">MSRLSDVLNELSRTKRMNQPQIVQRSSELGVPLSKGNVSRYLSGKHPEKPQQATLAAFAKVFGVPVDQLEEAARHTGREPFEPHRSADLLTAPQRAAVNEIIRLLAEGNVKAGDGSDSRSATSMNQSGPRPAPVLEEDHTAPPTPDEEILRYAADRGPSEGKSGWGRGEESQDPNDWDKTEGEG</sequence>
<feature type="region of interest" description="Disordered" evidence="1">
    <location>
        <begin position="111"/>
        <end position="184"/>
    </location>
</feature>
<evidence type="ECO:0000313" key="4">
    <source>
        <dbReference type="Proteomes" id="UP000616114"/>
    </source>
</evidence>
<dbReference type="Proteomes" id="UP000616114">
    <property type="component" value="Unassembled WGS sequence"/>
</dbReference>
<feature type="region of interest" description="Disordered" evidence="1">
    <location>
        <begin position="1"/>
        <end position="25"/>
    </location>
</feature>
<evidence type="ECO:0000259" key="2">
    <source>
        <dbReference type="PROSITE" id="PS50943"/>
    </source>
</evidence>
<evidence type="ECO:0000256" key="1">
    <source>
        <dbReference type="SAM" id="MobiDB-lite"/>
    </source>
</evidence>
<dbReference type="InterPro" id="IPR001387">
    <property type="entry name" value="Cro/C1-type_HTH"/>
</dbReference>
<protein>
    <recommendedName>
        <fullName evidence="2">HTH cro/C1-type domain-containing protein</fullName>
    </recommendedName>
</protein>
<feature type="compositionally biased region" description="Polar residues" evidence="1">
    <location>
        <begin position="118"/>
        <end position="128"/>
    </location>
</feature>
<dbReference type="AlphaFoldDB" id="A0A8J2XK28"/>
<proteinExistence type="predicted"/>
<feature type="compositionally biased region" description="Basic and acidic residues" evidence="1">
    <location>
        <begin position="148"/>
        <end position="159"/>
    </location>
</feature>
<dbReference type="RefSeq" id="WP_188550057.1">
    <property type="nucleotide sequence ID" value="NZ_BMFY01000004.1"/>
</dbReference>
<gene>
    <name evidence="3" type="ORF">GCM10011333_12430</name>
</gene>
<dbReference type="GO" id="GO:0003677">
    <property type="term" value="F:DNA binding"/>
    <property type="evidence" value="ECO:0007669"/>
    <property type="project" value="InterPro"/>
</dbReference>
<comment type="caution">
    <text evidence="3">The sequence shown here is derived from an EMBL/GenBank/DDBJ whole genome shotgun (WGS) entry which is preliminary data.</text>
</comment>
<evidence type="ECO:0000313" key="3">
    <source>
        <dbReference type="EMBL" id="GGA11103.1"/>
    </source>
</evidence>
<feature type="domain" description="HTH cro/C1-type" evidence="2">
    <location>
        <begin position="33"/>
        <end position="69"/>
    </location>
</feature>
<organism evidence="3 4">
    <name type="scientific">Sediminivirga luteola</name>
    <dbReference type="NCBI Taxonomy" id="1774748"/>
    <lineage>
        <taxon>Bacteria</taxon>
        <taxon>Bacillati</taxon>
        <taxon>Actinomycetota</taxon>
        <taxon>Actinomycetes</taxon>
        <taxon>Micrococcales</taxon>
        <taxon>Brevibacteriaceae</taxon>
        <taxon>Sediminivirga</taxon>
    </lineage>
</organism>
<dbReference type="Gene3D" id="1.10.260.40">
    <property type="entry name" value="lambda repressor-like DNA-binding domains"/>
    <property type="match status" value="1"/>
</dbReference>
<reference evidence="3" key="1">
    <citation type="journal article" date="2014" name="Int. J. Syst. Evol. Microbiol.">
        <title>Complete genome sequence of Corynebacterium casei LMG S-19264T (=DSM 44701T), isolated from a smear-ripened cheese.</title>
        <authorList>
            <consortium name="US DOE Joint Genome Institute (JGI-PGF)"/>
            <person name="Walter F."/>
            <person name="Albersmeier A."/>
            <person name="Kalinowski J."/>
            <person name="Ruckert C."/>
        </authorList>
    </citation>
    <scope>NUCLEOTIDE SEQUENCE</scope>
    <source>
        <strain evidence="3">CGMCC 1.12785</strain>
    </source>
</reference>
<dbReference type="EMBL" id="BMFY01000004">
    <property type="protein sequence ID" value="GGA11103.1"/>
    <property type="molecule type" value="Genomic_DNA"/>
</dbReference>
<dbReference type="InterPro" id="IPR010982">
    <property type="entry name" value="Lambda_DNA-bd_dom_sf"/>
</dbReference>
<keyword evidence="4" id="KW-1185">Reference proteome</keyword>